<sequence>MTDQAEQGLPLLLSIRRAAIVCGAMAALLCGYAFLWSPNTFYGSSAGDVRDPALDLTTLYGRPFRLDSLKGHAVLVYFGYASCPEICSTTFLGLGHVLERLGSRKSEIETVFVTLDPVADTPDRLRQYLASFDPPPIGLTGSEVAVANAARNWNISWWRDKDSGLINHTSVVFLLDPRGRLRTRYSYSQLGDAEAVANDIRHVLD</sequence>
<keyword evidence="3" id="KW-1015">Disulfide bond</keyword>
<dbReference type="STRING" id="286727.SAMN02982917_6523"/>
<dbReference type="AlphaFoldDB" id="A0A1X7HMJ1"/>
<organism evidence="5 6">
    <name type="scientific">Azospirillum oryzae</name>
    <dbReference type="NCBI Taxonomy" id="286727"/>
    <lineage>
        <taxon>Bacteria</taxon>
        <taxon>Pseudomonadati</taxon>
        <taxon>Pseudomonadota</taxon>
        <taxon>Alphaproteobacteria</taxon>
        <taxon>Rhodospirillales</taxon>
        <taxon>Azospirillaceae</taxon>
        <taxon>Azospirillum</taxon>
    </lineage>
</organism>
<evidence type="ECO:0000256" key="3">
    <source>
        <dbReference type="PIRSR" id="PIRSR603782-2"/>
    </source>
</evidence>
<proteinExistence type="inferred from homology"/>
<dbReference type="EMBL" id="FXAK01000009">
    <property type="protein sequence ID" value="SMF88847.1"/>
    <property type="molecule type" value="Genomic_DNA"/>
</dbReference>
<dbReference type="RefSeq" id="WP_085091360.1">
    <property type="nucleotide sequence ID" value="NZ_FXAK01000009.1"/>
</dbReference>
<dbReference type="Pfam" id="PF02630">
    <property type="entry name" value="SCO1-SenC"/>
    <property type="match status" value="1"/>
</dbReference>
<feature type="binding site" evidence="2">
    <location>
        <position position="87"/>
    </location>
    <ligand>
        <name>Cu cation</name>
        <dbReference type="ChEBI" id="CHEBI:23378"/>
    </ligand>
</feature>
<evidence type="ECO:0000313" key="5">
    <source>
        <dbReference type="EMBL" id="SMF88847.1"/>
    </source>
</evidence>
<protein>
    <submittedName>
        <fullName evidence="5">Protein SCO1/2</fullName>
    </submittedName>
</protein>
<name>A0A1X7HMJ1_9PROT</name>
<keyword evidence="2" id="KW-0186">Copper</keyword>
<comment type="similarity">
    <text evidence="1">Belongs to the SCO1/2 family.</text>
</comment>
<evidence type="ECO:0000313" key="6">
    <source>
        <dbReference type="Proteomes" id="UP000192936"/>
    </source>
</evidence>
<dbReference type="OrthoDB" id="9790194at2"/>
<gene>
    <name evidence="5" type="ORF">SAMN02982917_6523</name>
</gene>
<dbReference type="Proteomes" id="UP000192936">
    <property type="component" value="Unassembled WGS sequence"/>
</dbReference>
<keyword evidence="4" id="KW-0812">Transmembrane</keyword>
<feature type="transmembrane region" description="Helical" evidence="4">
    <location>
        <begin position="15"/>
        <end position="35"/>
    </location>
</feature>
<dbReference type="InterPro" id="IPR003782">
    <property type="entry name" value="SCO1/SenC"/>
</dbReference>
<evidence type="ECO:0000256" key="4">
    <source>
        <dbReference type="SAM" id="Phobius"/>
    </source>
</evidence>
<accession>A0A1X7HMJ1</accession>
<feature type="binding site" evidence="2">
    <location>
        <position position="168"/>
    </location>
    <ligand>
        <name>Cu cation</name>
        <dbReference type="ChEBI" id="CHEBI:23378"/>
    </ligand>
</feature>
<dbReference type="Gene3D" id="3.40.30.10">
    <property type="entry name" value="Glutaredoxin"/>
    <property type="match status" value="1"/>
</dbReference>
<feature type="disulfide bond" description="Redox-active" evidence="3">
    <location>
        <begin position="83"/>
        <end position="87"/>
    </location>
</feature>
<evidence type="ECO:0000256" key="2">
    <source>
        <dbReference type="PIRSR" id="PIRSR603782-1"/>
    </source>
</evidence>
<reference evidence="5 6" key="1">
    <citation type="submission" date="2017-04" db="EMBL/GenBank/DDBJ databases">
        <authorList>
            <person name="Afonso C.L."/>
            <person name="Miller P.J."/>
            <person name="Scott M.A."/>
            <person name="Spackman E."/>
            <person name="Goraichik I."/>
            <person name="Dimitrov K.M."/>
            <person name="Suarez D.L."/>
            <person name="Swayne D.E."/>
        </authorList>
    </citation>
    <scope>NUCLEOTIDE SEQUENCE [LARGE SCALE GENOMIC DNA]</scope>
    <source>
        <strain evidence="5 6">A2P</strain>
    </source>
</reference>
<dbReference type="CDD" id="cd02968">
    <property type="entry name" value="SCO"/>
    <property type="match status" value="1"/>
</dbReference>
<dbReference type="SUPFAM" id="SSF52833">
    <property type="entry name" value="Thioredoxin-like"/>
    <property type="match status" value="1"/>
</dbReference>
<feature type="binding site" evidence="2">
    <location>
        <position position="83"/>
    </location>
    <ligand>
        <name>Cu cation</name>
        <dbReference type="ChEBI" id="CHEBI:23378"/>
    </ligand>
</feature>
<dbReference type="PANTHER" id="PTHR12151">
    <property type="entry name" value="ELECTRON TRANSPORT PROTIN SCO1/SENC FAMILY MEMBER"/>
    <property type="match status" value="1"/>
</dbReference>
<dbReference type="InterPro" id="IPR036249">
    <property type="entry name" value="Thioredoxin-like_sf"/>
</dbReference>
<keyword evidence="4" id="KW-0472">Membrane</keyword>
<dbReference type="PANTHER" id="PTHR12151:SF25">
    <property type="entry name" value="LINALOOL DEHYDRATASE_ISOMERASE DOMAIN-CONTAINING PROTEIN"/>
    <property type="match status" value="1"/>
</dbReference>
<dbReference type="GO" id="GO:0046872">
    <property type="term" value="F:metal ion binding"/>
    <property type="evidence" value="ECO:0007669"/>
    <property type="project" value="UniProtKB-KW"/>
</dbReference>
<keyword evidence="4" id="KW-1133">Transmembrane helix</keyword>
<evidence type="ECO:0000256" key="1">
    <source>
        <dbReference type="ARBA" id="ARBA00010996"/>
    </source>
</evidence>
<keyword evidence="2" id="KW-0479">Metal-binding</keyword>